<dbReference type="EMBL" id="JI179511">
    <property type="protein sequence ID" value="ADY48287.1"/>
    <property type="molecule type" value="mRNA"/>
</dbReference>
<feature type="signal peptide" evidence="6">
    <location>
        <begin position="1"/>
        <end position="20"/>
    </location>
</feature>
<comment type="subcellular location">
    <subcellularLocation>
        <location evidence="1">Membrane</location>
        <topology evidence="1">Multi-pass membrane protein</topology>
    </subcellularLocation>
</comment>
<keyword evidence="3 7" id="KW-0812">Transmembrane</keyword>
<accession>F1LDT3</accession>
<proteinExistence type="evidence at transcript level"/>
<evidence type="ECO:0000256" key="1">
    <source>
        <dbReference type="ARBA" id="ARBA00004141"/>
    </source>
</evidence>
<comment type="similarity">
    <text evidence="2">Belongs to the TMEM151 family.</text>
</comment>
<reference evidence="7" key="1">
    <citation type="journal article" date="2011" name="Genome Res.">
        <title>Deep small RNA sequencing from the nematode Ascaris reveals conservation, functional diversification, and novel developmental profiles.</title>
        <authorList>
            <person name="Wang J."/>
            <person name="Czech B."/>
            <person name="Crunk A."/>
            <person name="Wallace A."/>
            <person name="Mitreva M."/>
            <person name="Hannon G.J."/>
            <person name="Davis R.E."/>
        </authorList>
    </citation>
    <scope>NUCLEOTIDE SEQUENCE</scope>
</reference>
<dbReference type="InterPro" id="IPR026767">
    <property type="entry name" value="Tmem151"/>
</dbReference>
<sequence length="160" mass="18647">MSTQYAIGSLMCLLCGLVPSKPLCLCLTHLVHLFSWSMRSRLQFYSDRTYGYVVHSLYNGMLAHSRQKVGKIKKVHHIEALEYIEKMRAASPIVWWKSICYHYVRRTRQVTRYRNGDAITATQAYYERVNSHSAGNVSMFDVCGVKEIYPNVWWISIGFR</sequence>
<dbReference type="PANTHER" id="PTHR31893">
    <property type="entry name" value="TRANSMEMBRANE PROTEIN 151 HOMOLOG"/>
    <property type="match status" value="1"/>
</dbReference>
<feature type="chain" id="PRO_5003268791" evidence="6">
    <location>
        <begin position="21"/>
        <end position="160"/>
    </location>
</feature>
<protein>
    <submittedName>
        <fullName evidence="7">Transmembrane protein 151</fullName>
    </submittedName>
</protein>
<organism evidence="7">
    <name type="scientific">Ascaris suum</name>
    <name type="common">Pig roundworm</name>
    <name type="synonym">Ascaris lumbricoides</name>
    <dbReference type="NCBI Taxonomy" id="6253"/>
    <lineage>
        <taxon>Eukaryota</taxon>
        <taxon>Metazoa</taxon>
        <taxon>Ecdysozoa</taxon>
        <taxon>Nematoda</taxon>
        <taxon>Chromadorea</taxon>
        <taxon>Rhabditida</taxon>
        <taxon>Spirurina</taxon>
        <taxon>Ascaridomorpha</taxon>
        <taxon>Ascaridoidea</taxon>
        <taxon>Ascarididae</taxon>
        <taxon>Ascaris</taxon>
    </lineage>
</organism>
<name>F1LDT3_ASCSU</name>
<keyword evidence="4" id="KW-1133">Transmembrane helix</keyword>
<evidence type="ECO:0000313" key="7">
    <source>
        <dbReference type="EMBL" id="ADY48287.1"/>
    </source>
</evidence>
<keyword evidence="6" id="KW-0732">Signal</keyword>
<dbReference type="GO" id="GO:0016020">
    <property type="term" value="C:membrane"/>
    <property type="evidence" value="ECO:0007669"/>
    <property type="project" value="UniProtKB-SubCell"/>
</dbReference>
<evidence type="ECO:0000256" key="3">
    <source>
        <dbReference type="ARBA" id="ARBA00022692"/>
    </source>
</evidence>
<dbReference type="PANTHER" id="PTHR31893:SF5">
    <property type="entry name" value="TRANSMEMBRANE PROTEIN 151 HOMOLOG"/>
    <property type="match status" value="1"/>
</dbReference>
<keyword evidence="5" id="KW-0472">Membrane</keyword>
<evidence type="ECO:0000256" key="2">
    <source>
        <dbReference type="ARBA" id="ARBA00009583"/>
    </source>
</evidence>
<evidence type="ECO:0000256" key="6">
    <source>
        <dbReference type="SAM" id="SignalP"/>
    </source>
</evidence>
<dbReference type="Pfam" id="PF14857">
    <property type="entry name" value="TMEM151"/>
    <property type="match status" value="1"/>
</dbReference>
<evidence type="ECO:0000256" key="4">
    <source>
        <dbReference type="ARBA" id="ARBA00022989"/>
    </source>
</evidence>
<dbReference type="AlphaFoldDB" id="F1LDT3"/>
<evidence type="ECO:0000256" key="5">
    <source>
        <dbReference type="ARBA" id="ARBA00023136"/>
    </source>
</evidence>